<evidence type="ECO:0000313" key="3">
    <source>
        <dbReference type="EMBL" id="KMZ69452.1"/>
    </source>
</evidence>
<dbReference type="Pfam" id="PF25598">
    <property type="entry name" value="ARM_PUB"/>
    <property type="match status" value="1"/>
</dbReference>
<reference evidence="4" key="1">
    <citation type="journal article" date="2016" name="Nature">
        <title>The genome of the seagrass Zostera marina reveals angiosperm adaptation to the sea.</title>
        <authorList>
            <person name="Olsen J.L."/>
            <person name="Rouze P."/>
            <person name="Verhelst B."/>
            <person name="Lin Y.-C."/>
            <person name="Bayer T."/>
            <person name="Collen J."/>
            <person name="Dattolo E."/>
            <person name="De Paoli E."/>
            <person name="Dittami S."/>
            <person name="Maumus F."/>
            <person name="Michel G."/>
            <person name="Kersting A."/>
            <person name="Lauritano C."/>
            <person name="Lohaus R."/>
            <person name="Toepel M."/>
            <person name="Tonon T."/>
            <person name="Vanneste K."/>
            <person name="Amirebrahimi M."/>
            <person name="Brakel J."/>
            <person name="Bostroem C."/>
            <person name="Chovatia M."/>
            <person name="Grimwood J."/>
            <person name="Jenkins J.W."/>
            <person name="Jueterbock A."/>
            <person name="Mraz A."/>
            <person name="Stam W.T."/>
            <person name="Tice H."/>
            <person name="Bornberg-Bauer E."/>
            <person name="Green P.J."/>
            <person name="Pearson G.A."/>
            <person name="Procaccini G."/>
            <person name="Duarte C.M."/>
            <person name="Schmutz J."/>
            <person name="Reusch T.B.H."/>
            <person name="Van de Peer Y."/>
        </authorList>
    </citation>
    <scope>NUCLEOTIDE SEQUENCE [LARGE SCALE GENOMIC DNA]</scope>
    <source>
        <strain evidence="4">cv. Finnish</strain>
    </source>
</reference>
<gene>
    <name evidence="3" type="ORF">ZOSMA_214G00400</name>
</gene>
<feature type="domain" description="U-box" evidence="2">
    <location>
        <begin position="19"/>
        <end position="290"/>
    </location>
</feature>
<sequence>MINSMSTSEDVVEILREGDEESRLAMAREIRRLTKTSASNRRYLSDAIDPLVSMLQSGCTFQSNEAVMLALLNLAVKDERNKIKIVEAGALQRLTNFLQSSNQTLQEYATATILTLTASPINKPIINSTGTVIPILIGILDNGSTQAKTDAVIALYNLSTIPENLHTILSLHPIPLLVNIIGTCKKLSKIVEKSTALIESLLPFDQARADLTNLEGGVLAVVEILEGGTLQGREHAVGALLTMCEIDRCKYRQVILNEGAIPGLLELTVQGTTKSRSKARKLLQLLRNSPYPQSEVDGDTLENIVCNIVSQIDGEEKAKKILADMVHVSMEQSLLHLQQRFLLRPSITAQIPTTE</sequence>
<dbReference type="PANTHER" id="PTHR23315:SF65">
    <property type="entry name" value="ARM REPEAT SUPERFAMILY PROTEIN"/>
    <property type="match status" value="1"/>
</dbReference>
<dbReference type="Gene3D" id="1.25.10.10">
    <property type="entry name" value="Leucine-rich Repeat Variant"/>
    <property type="match status" value="2"/>
</dbReference>
<dbReference type="SUPFAM" id="SSF48371">
    <property type="entry name" value="ARM repeat"/>
    <property type="match status" value="1"/>
</dbReference>
<dbReference type="GO" id="GO:0005634">
    <property type="term" value="C:nucleus"/>
    <property type="evidence" value="ECO:0000318"/>
    <property type="project" value="GO_Central"/>
</dbReference>
<organism evidence="3 4">
    <name type="scientific">Zostera marina</name>
    <name type="common">Eelgrass</name>
    <dbReference type="NCBI Taxonomy" id="29655"/>
    <lineage>
        <taxon>Eukaryota</taxon>
        <taxon>Viridiplantae</taxon>
        <taxon>Streptophyta</taxon>
        <taxon>Embryophyta</taxon>
        <taxon>Tracheophyta</taxon>
        <taxon>Spermatophyta</taxon>
        <taxon>Magnoliopsida</taxon>
        <taxon>Liliopsida</taxon>
        <taxon>Zosteraceae</taxon>
        <taxon>Zostera</taxon>
    </lineage>
</organism>
<keyword evidence="4" id="KW-1185">Reference proteome</keyword>
<dbReference type="AlphaFoldDB" id="A0A0K9PMJ3"/>
<dbReference type="FunFam" id="1.25.10.10:FF:000300">
    <property type="entry name" value="U-box domain-containing protein 4"/>
    <property type="match status" value="1"/>
</dbReference>
<dbReference type="InterPro" id="IPR000225">
    <property type="entry name" value="Armadillo"/>
</dbReference>
<accession>A0A0K9PMJ3</accession>
<dbReference type="Proteomes" id="UP000036987">
    <property type="component" value="Unassembled WGS sequence"/>
</dbReference>
<dbReference type="InterPro" id="IPR011989">
    <property type="entry name" value="ARM-like"/>
</dbReference>
<evidence type="ECO:0000313" key="4">
    <source>
        <dbReference type="Proteomes" id="UP000036987"/>
    </source>
</evidence>
<protein>
    <submittedName>
        <fullName evidence="3">U-box domain-containing protein</fullName>
    </submittedName>
</protein>
<evidence type="ECO:0000259" key="2">
    <source>
        <dbReference type="Pfam" id="PF25598"/>
    </source>
</evidence>
<dbReference type="InterPro" id="IPR058678">
    <property type="entry name" value="ARM_PUB"/>
</dbReference>
<dbReference type="GO" id="GO:0005737">
    <property type="term" value="C:cytoplasm"/>
    <property type="evidence" value="ECO:0000318"/>
    <property type="project" value="GO_Central"/>
</dbReference>
<dbReference type="PANTHER" id="PTHR23315">
    <property type="entry name" value="U BOX DOMAIN-CONTAINING"/>
    <property type="match status" value="1"/>
</dbReference>
<comment type="caution">
    <text evidence="3">The sequence shown here is derived from an EMBL/GenBank/DDBJ whole genome shotgun (WGS) entry which is preliminary data.</text>
</comment>
<dbReference type="OrthoDB" id="7537227at2759"/>
<evidence type="ECO:0000256" key="1">
    <source>
        <dbReference type="ARBA" id="ARBA00022786"/>
    </source>
</evidence>
<dbReference type="OMA" id="MCESDRN"/>
<name>A0A0K9PMJ3_ZOSMR</name>
<proteinExistence type="predicted"/>
<keyword evidence="1" id="KW-0833">Ubl conjugation pathway</keyword>
<dbReference type="EMBL" id="LFYR01000769">
    <property type="protein sequence ID" value="KMZ69452.1"/>
    <property type="molecule type" value="Genomic_DNA"/>
</dbReference>
<dbReference type="SMART" id="SM00185">
    <property type="entry name" value="ARM"/>
    <property type="match status" value="4"/>
</dbReference>
<dbReference type="InterPro" id="IPR016024">
    <property type="entry name" value="ARM-type_fold"/>
</dbReference>